<reference evidence="2" key="1">
    <citation type="submission" date="2019-07" db="EMBL/GenBank/DDBJ databases">
        <title>Annotation for the trematode Paragonimus miyazaki's.</title>
        <authorList>
            <person name="Choi Y.-J."/>
        </authorList>
    </citation>
    <scope>NUCLEOTIDE SEQUENCE</scope>
    <source>
        <strain evidence="2">Japan</strain>
    </source>
</reference>
<name>A0A8S9Z0A4_9TREM</name>
<evidence type="ECO:0000313" key="3">
    <source>
        <dbReference type="Proteomes" id="UP000822476"/>
    </source>
</evidence>
<organism evidence="2 3">
    <name type="scientific">Paragonimus skrjabini miyazakii</name>
    <dbReference type="NCBI Taxonomy" id="59628"/>
    <lineage>
        <taxon>Eukaryota</taxon>
        <taxon>Metazoa</taxon>
        <taxon>Spiralia</taxon>
        <taxon>Lophotrochozoa</taxon>
        <taxon>Platyhelminthes</taxon>
        <taxon>Trematoda</taxon>
        <taxon>Digenea</taxon>
        <taxon>Plagiorchiida</taxon>
        <taxon>Troglotremata</taxon>
        <taxon>Troglotrematidae</taxon>
        <taxon>Paragonimus</taxon>
    </lineage>
</organism>
<sequence length="111" mass="12949">MTTTCDNRVQLPREESVALFICMYVRMVIIAIDFTQVRNQRQVLPMRNTFCVRNSSSCVKHSPFAIHHNGFSGMEVKIKASWRNQTRDQQAYQQRHQTRNKQAPTKIPSLP</sequence>
<evidence type="ECO:0000313" key="2">
    <source>
        <dbReference type="EMBL" id="KAF7258611.1"/>
    </source>
</evidence>
<feature type="region of interest" description="Disordered" evidence="1">
    <location>
        <begin position="85"/>
        <end position="111"/>
    </location>
</feature>
<evidence type="ECO:0000256" key="1">
    <source>
        <dbReference type="SAM" id="MobiDB-lite"/>
    </source>
</evidence>
<dbReference type="AlphaFoldDB" id="A0A8S9Z0A4"/>
<comment type="caution">
    <text evidence="2">The sequence shown here is derived from an EMBL/GenBank/DDBJ whole genome shotgun (WGS) entry which is preliminary data.</text>
</comment>
<accession>A0A8S9Z0A4</accession>
<feature type="compositionally biased region" description="Polar residues" evidence="1">
    <location>
        <begin position="85"/>
        <end position="103"/>
    </location>
</feature>
<gene>
    <name evidence="2" type="ORF">EG68_03888</name>
</gene>
<proteinExistence type="predicted"/>
<keyword evidence="3" id="KW-1185">Reference proteome</keyword>
<dbReference type="EMBL" id="JTDE01001627">
    <property type="protein sequence ID" value="KAF7258611.1"/>
    <property type="molecule type" value="Genomic_DNA"/>
</dbReference>
<protein>
    <submittedName>
        <fullName evidence="2">Uncharacterized protein</fullName>
    </submittedName>
</protein>
<dbReference type="Proteomes" id="UP000822476">
    <property type="component" value="Unassembled WGS sequence"/>
</dbReference>